<comment type="caution">
    <text evidence="3">The sequence shown here is derived from an EMBL/GenBank/DDBJ whole genome shotgun (WGS) entry which is preliminary data.</text>
</comment>
<dbReference type="AlphaFoldDB" id="A0A853BGY9"/>
<dbReference type="RefSeq" id="WP_179765734.1">
    <property type="nucleotide sequence ID" value="NZ_JACCFO010000001.1"/>
</dbReference>
<evidence type="ECO:0000256" key="1">
    <source>
        <dbReference type="SAM" id="Coils"/>
    </source>
</evidence>
<keyword evidence="3" id="KW-0378">Hydrolase</keyword>
<feature type="compositionally biased region" description="Basic and acidic residues" evidence="2">
    <location>
        <begin position="1"/>
        <end position="18"/>
    </location>
</feature>
<evidence type="ECO:0000256" key="2">
    <source>
        <dbReference type="SAM" id="MobiDB-lite"/>
    </source>
</evidence>
<evidence type="ECO:0000313" key="3">
    <source>
        <dbReference type="EMBL" id="NYI93994.1"/>
    </source>
</evidence>
<proteinExistence type="predicted"/>
<accession>A0A853BGY9</accession>
<feature type="coiled-coil region" evidence="1">
    <location>
        <begin position="26"/>
        <end position="53"/>
    </location>
</feature>
<organism evidence="3 4">
    <name type="scientific">Streptomonospora nanhaiensis</name>
    <dbReference type="NCBI Taxonomy" id="1323731"/>
    <lineage>
        <taxon>Bacteria</taxon>
        <taxon>Bacillati</taxon>
        <taxon>Actinomycetota</taxon>
        <taxon>Actinomycetes</taxon>
        <taxon>Streptosporangiales</taxon>
        <taxon>Nocardiopsidaceae</taxon>
        <taxon>Streptomonospora</taxon>
    </lineage>
</organism>
<keyword evidence="1" id="KW-0175">Coiled coil</keyword>
<gene>
    <name evidence="3" type="ORF">HNR12_000271</name>
</gene>
<protein>
    <submittedName>
        <fullName evidence="3">Putative metal-dependent hydrolase</fullName>
    </submittedName>
</protein>
<name>A0A853BGY9_9ACTN</name>
<keyword evidence="4" id="KW-1185">Reference proteome</keyword>
<feature type="region of interest" description="Disordered" evidence="2">
    <location>
        <begin position="1"/>
        <end position="20"/>
    </location>
</feature>
<reference evidence="3 4" key="1">
    <citation type="submission" date="2020-07" db="EMBL/GenBank/DDBJ databases">
        <title>Sequencing the genomes of 1000 actinobacteria strains.</title>
        <authorList>
            <person name="Klenk H.-P."/>
        </authorList>
    </citation>
    <scope>NUCLEOTIDE SEQUENCE [LARGE SCALE GENOMIC DNA]</scope>
    <source>
        <strain evidence="3 4">DSM 45927</strain>
    </source>
</reference>
<dbReference type="GO" id="GO:0016787">
    <property type="term" value="F:hydrolase activity"/>
    <property type="evidence" value="ECO:0007669"/>
    <property type="project" value="UniProtKB-KW"/>
</dbReference>
<sequence length="131" mass="14858">MALAGRKVDDAARRRFAEDQQTAERLPDLVRAVAEAEEALERAQREGADYAELHRRGVALDTALTDAMRAAYAQERVLIGPRGYVDRIYRRKRLATPKVRHATETAERLLTAREHHRLHGIERLPRSPAAV</sequence>
<dbReference type="EMBL" id="JACCFO010000001">
    <property type="protein sequence ID" value="NYI93994.1"/>
    <property type="molecule type" value="Genomic_DNA"/>
</dbReference>
<dbReference type="Proteomes" id="UP000575985">
    <property type="component" value="Unassembled WGS sequence"/>
</dbReference>
<evidence type="ECO:0000313" key="4">
    <source>
        <dbReference type="Proteomes" id="UP000575985"/>
    </source>
</evidence>